<organism evidence="6 7">
    <name type="scientific">Pseudoxanthomonas daejeonensis</name>
    <dbReference type="NCBI Taxonomy" id="266062"/>
    <lineage>
        <taxon>Bacteria</taxon>
        <taxon>Pseudomonadati</taxon>
        <taxon>Pseudomonadota</taxon>
        <taxon>Gammaproteobacteria</taxon>
        <taxon>Lysobacterales</taxon>
        <taxon>Lysobacteraceae</taxon>
        <taxon>Pseudoxanthomonas</taxon>
    </lineage>
</organism>
<evidence type="ECO:0000256" key="1">
    <source>
        <dbReference type="ARBA" id="ARBA00005194"/>
    </source>
</evidence>
<proteinExistence type="inferred from homology"/>
<sequence length="460" mass="47421">MRACRALPCVEEPGDCGLNAAGAEARDRCFSHCDRSCSSTPDARGAVAILAGQSASPSRLQPVLPPRSGAPLAITAHTATTALGAGLRAQREALRAGRSGLRRNDFGPEPRLDCWIGRVDGLEQVALPAAFGEWESRNHRLAWHALHQDGFLDAATAAVARHGATRVAVLMGTSTSSIGETEAAYAQQIDGRIPDALVRLLVHSPHALGDFVALATGARGPCMTVATACSSSAKVFALAARLLHAGLADAAIVGGVDTLCGSVLYGFNALQLVSSDPCRPFDARRDGLSLGEAGGFALLEHAGGDARAWLCGYGESSDAHHMSAPHPQGLGARRAMADALARAGLEPGSIGYLNLHGTATPANDTVEAQAIAALFPDTLHASSTKGWTGHTLGAAGIVESVIALLALEDGLLPGTLNSREPDPACGPQVRFQTVQQPIGYAMNNAFGFGGNNCSLVFGRA</sequence>
<reference evidence="6 7" key="1">
    <citation type="submission" date="2017-10" db="EMBL/GenBank/DDBJ databases">
        <title>Whole genome sequencing of members of genus Pseudoxanthomonas.</title>
        <authorList>
            <person name="Kumar S."/>
            <person name="Bansal K."/>
            <person name="Kaur A."/>
            <person name="Patil P."/>
            <person name="Sharma S."/>
            <person name="Patil P.B."/>
        </authorList>
    </citation>
    <scope>NUCLEOTIDE SEQUENCE [LARGE SCALE GENOMIC DNA]</scope>
    <source>
        <strain evidence="6 7">DSM 17801</strain>
    </source>
</reference>
<dbReference type="InterPro" id="IPR016039">
    <property type="entry name" value="Thiolase-like"/>
</dbReference>
<dbReference type="InterPro" id="IPR018201">
    <property type="entry name" value="Ketoacyl_synth_AS"/>
</dbReference>
<keyword evidence="7" id="KW-1185">Reference proteome</keyword>
<gene>
    <name evidence="6" type="ORF">CSC65_07885</name>
</gene>
<dbReference type="PROSITE" id="PS52004">
    <property type="entry name" value="KS3_2"/>
    <property type="match status" value="1"/>
</dbReference>
<dbReference type="PANTHER" id="PTHR11712:SF320">
    <property type="entry name" value="BETA-KETOACYL SYNTHASE"/>
    <property type="match status" value="1"/>
</dbReference>
<dbReference type="Pfam" id="PF02801">
    <property type="entry name" value="Ketoacyl-synt_C"/>
    <property type="match status" value="1"/>
</dbReference>
<keyword evidence="3 4" id="KW-0808">Transferase</keyword>
<dbReference type="PANTHER" id="PTHR11712">
    <property type="entry name" value="POLYKETIDE SYNTHASE-RELATED"/>
    <property type="match status" value="1"/>
</dbReference>
<comment type="similarity">
    <text evidence="2 4">Belongs to the thiolase-like superfamily. Beta-ketoacyl-ACP synthases family.</text>
</comment>
<name>A0ABQ6Z8P0_9GAMM</name>
<protein>
    <submittedName>
        <fullName evidence="6">Beta-ketoacyl-[acyl-carrier-protein] synthase II</fullName>
    </submittedName>
</protein>
<dbReference type="InterPro" id="IPR020841">
    <property type="entry name" value="PKS_Beta-ketoAc_synthase_dom"/>
</dbReference>
<feature type="domain" description="Ketosynthase family 3 (KS3)" evidence="5">
    <location>
        <begin position="69"/>
        <end position="459"/>
    </location>
</feature>
<dbReference type="CDD" id="cd00834">
    <property type="entry name" value="KAS_I_II"/>
    <property type="match status" value="1"/>
</dbReference>
<dbReference type="NCBIfam" id="NF006618">
    <property type="entry name" value="PRK09185.1"/>
    <property type="match status" value="1"/>
</dbReference>
<evidence type="ECO:0000259" key="5">
    <source>
        <dbReference type="PROSITE" id="PS52004"/>
    </source>
</evidence>
<comment type="pathway">
    <text evidence="1">Lipid metabolism; fatty acid biosynthesis.</text>
</comment>
<dbReference type="InterPro" id="IPR014031">
    <property type="entry name" value="Ketoacyl_synth_C"/>
</dbReference>
<dbReference type="SMART" id="SM00825">
    <property type="entry name" value="PKS_KS"/>
    <property type="match status" value="1"/>
</dbReference>
<evidence type="ECO:0000313" key="7">
    <source>
        <dbReference type="Proteomes" id="UP000788419"/>
    </source>
</evidence>
<accession>A0ABQ6Z8P0</accession>
<dbReference type="Pfam" id="PF00109">
    <property type="entry name" value="ketoacyl-synt"/>
    <property type="match status" value="1"/>
</dbReference>
<evidence type="ECO:0000313" key="6">
    <source>
        <dbReference type="EMBL" id="KAF1695122.1"/>
    </source>
</evidence>
<evidence type="ECO:0000256" key="4">
    <source>
        <dbReference type="RuleBase" id="RU003694"/>
    </source>
</evidence>
<dbReference type="Gene3D" id="3.40.47.10">
    <property type="match status" value="1"/>
</dbReference>
<dbReference type="InterPro" id="IPR014030">
    <property type="entry name" value="Ketoacyl_synth_N"/>
</dbReference>
<dbReference type="SUPFAM" id="SSF53901">
    <property type="entry name" value="Thiolase-like"/>
    <property type="match status" value="2"/>
</dbReference>
<evidence type="ECO:0000256" key="2">
    <source>
        <dbReference type="ARBA" id="ARBA00008467"/>
    </source>
</evidence>
<dbReference type="EMBL" id="PDWN01000006">
    <property type="protein sequence ID" value="KAF1695122.1"/>
    <property type="molecule type" value="Genomic_DNA"/>
</dbReference>
<dbReference type="InterPro" id="IPR000794">
    <property type="entry name" value="Beta-ketoacyl_synthase"/>
</dbReference>
<dbReference type="Proteomes" id="UP000788419">
    <property type="component" value="Unassembled WGS sequence"/>
</dbReference>
<evidence type="ECO:0000256" key="3">
    <source>
        <dbReference type="ARBA" id="ARBA00022679"/>
    </source>
</evidence>
<comment type="caution">
    <text evidence="6">The sequence shown here is derived from an EMBL/GenBank/DDBJ whole genome shotgun (WGS) entry which is preliminary data.</text>
</comment>
<dbReference type="PROSITE" id="PS00606">
    <property type="entry name" value="KS3_1"/>
    <property type="match status" value="1"/>
</dbReference>